<comment type="caution">
    <text evidence="3">The sequence shown here is derived from an EMBL/GenBank/DDBJ whole genome shotgun (WGS) entry which is preliminary data.</text>
</comment>
<gene>
    <name evidence="3" type="ORF">E0L32_011783</name>
</gene>
<sequence>MASPSPLLPGGPGASPKSAKPAGAAASAAISTARQTHLPTADVEESPIAAADAGAVPEDELEMASTEDGTLSASTSITSSIHQHAFENGRRFHSYKYGRYPIPNDDAEQRREDVKHAMMLELTDGKLWHAPLPADARRILDVGTGTGIWAIEAADQLPGAEVLGVDLSPIQPKWVPSNCRFLVDDVEEEWLYGDNFDMVHMRTMASVLKDIPKVLRRAYNALKPGGWLGMQELQAVLGCDDGTTPPNDGLAVFYRAVRTSLTKFGMDLDMPRELRPLLEEAGFVAVAHVARKVPVGPWAADRSLRVAGLYCREAVGDLVPAMAAKPFRAAGLSGAECEALAAGARAALGDMSRHRYLPFHFWTAQRPLVGG</sequence>
<accession>A0A507BHW8</accession>
<name>A0A507BHW8_9PEZI</name>
<dbReference type="PANTHER" id="PTHR43591:SF10">
    <property type="entry name" value="ABC TRANSMEMBRANE TYPE-1 DOMAIN-CONTAINING PROTEIN-RELATED"/>
    <property type="match status" value="1"/>
</dbReference>
<evidence type="ECO:0000313" key="4">
    <source>
        <dbReference type="Proteomes" id="UP000319257"/>
    </source>
</evidence>
<dbReference type="STRING" id="1093900.A0A507BHW8"/>
<dbReference type="OrthoDB" id="2013972at2759"/>
<evidence type="ECO:0000256" key="1">
    <source>
        <dbReference type="ARBA" id="ARBA00038158"/>
    </source>
</evidence>
<dbReference type="InterPro" id="IPR029063">
    <property type="entry name" value="SAM-dependent_MTases_sf"/>
</dbReference>
<dbReference type="SUPFAM" id="SSF53335">
    <property type="entry name" value="S-adenosyl-L-methionine-dependent methyltransferases"/>
    <property type="match status" value="1"/>
</dbReference>
<protein>
    <submittedName>
        <fullName evidence="3">Uncharacterized protein</fullName>
    </submittedName>
</protein>
<reference evidence="3 4" key="1">
    <citation type="submission" date="2019-06" db="EMBL/GenBank/DDBJ databases">
        <title>Draft genome sequence of the filamentous fungus Phialemoniopsis curvata isolated from diesel fuel.</title>
        <authorList>
            <person name="Varaljay V.A."/>
            <person name="Lyon W.J."/>
            <person name="Crouch A.L."/>
            <person name="Drake C.E."/>
            <person name="Hollomon J.M."/>
            <person name="Nadeau L.J."/>
            <person name="Nunn H.S."/>
            <person name="Stevenson B.S."/>
            <person name="Bojanowski C.L."/>
            <person name="Crookes-Goodson W.J."/>
        </authorList>
    </citation>
    <scope>NUCLEOTIDE SEQUENCE [LARGE SCALE GENOMIC DNA]</scope>
    <source>
        <strain evidence="3 4">D216</strain>
    </source>
</reference>
<evidence type="ECO:0000256" key="2">
    <source>
        <dbReference type="SAM" id="MobiDB-lite"/>
    </source>
</evidence>
<dbReference type="AlphaFoldDB" id="A0A507BHW8"/>
<dbReference type="InParanoid" id="A0A507BHW8"/>
<proteinExistence type="inferred from homology"/>
<dbReference type="Pfam" id="PF13489">
    <property type="entry name" value="Methyltransf_23"/>
    <property type="match status" value="1"/>
</dbReference>
<dbReference type="Gene3D" id="3.40.50.150">
    <property type="entry name" value="Vaccinia Virus protein VP39"/>
    <property type="match status" value="1"/>
</dbReference>
<evidence type="ECO:0000313" key="3">
    <source>
        <dbReference type="EMBL" id="TPX18334.1"/>
    </source>
</evidence>
<dbReference type="EMBL" id="SKBQ01000118">
    <property type="protein sequence ID" value="TPX18334.1"/>
    <property type="molecule type" value="Genomic_DNA"/>
</dbReference>
<feature type="region of interest" description="Disordered" evidence="2">
    <location>
        <begin position="1"/>
        <end position="48"/>
    </location>
</feature>
<dbReference type="GeneID" id="41979230"/>
<organism evidence="3 4">
    <name type="scientific">Thyridium curvatum</name>
    <dbReference type="NCBI Taxonomy" id="1093900"/>
    <lineage>
        <taxon>Eukaryota</taxon>
        <taxon>Fungi</taxon>
        <taxon>Dikarya</taxon>
        <taxon>Ascomycota</taxon>
        <taxon>Pezizomycotina</taxon>
        <taxon>Sordariomycetes</taxon>
        <taxon>Sordariomycetidae</taxon>
        <taxon>Thyridiales</taxon>
        <taxon>Thyridiaceae</taxon>
        <taxon>Thyridium</taxon>
    </lineage>
</organism>
<feature type="compositionally biased region" description="Low complexity" evidence="2">
    <location>
        <begin position="14"/>
        <end position="29"/>
    </location>
</feature>
<dbReference type="CDD" id="cd02440">
    <property type="entry name" value="AdoMet_MTases"/>
    <property type="match status" value="1"/>
</dbReference>
<dbReference type="Proteomes" id="UP000319257">
    <property type="component" value="Unassembled WGS sequence"/>
</dbReference>
<keyword evidence="4" id="KW-1185">Reference proteome</keyword>
<dbReference type="GO" id="GO:0008168">
    <property type="term" value="F:methyltransferase activity"/>
    <property type="evidence" value="ECO:0007669"/>
    <property type="project" value="TreeGrafter"/>
</dbReference>
<dbReference type="PANTHER" id="PTHR43591">
    <property type="entry name" value="METHYLTRANSFERASE"/>
    <property type="match status" value="1"/>
</dbReference>
<dbReference type="RefSeq" id="XP_031000045.1">
    <property type="nucleotide sequence ID" value="XM_031134551.1"/>
</dbReference>
<comment type="similarity">
    <text evidence="1">Belongs to the methyltransferase superfamily. LaeA methyltransferase family.</text>
</comment>